<accession>A0AAJ1ESW5</accession>
<sequence length="69" mass="7771">PIGACTVFQVHVIKGSIEASDTTWFKVWYVVKEAAWTIFRQVNLLFVISLPIGLAKKQNARACMESFVL</sequence>
<reference evidence="1" key="1">
    <citation type="submission" date="2021-10" db="EMBL/GenBank/DDBJ databases">
        <title>Collection of gut derived symbiotic bacterial strains cultured from healthy donors.</title>
        <authorList>
            <person name="Lin H."/>
            <person name="Littmann E."/>
            <person name="Claire K."/>
            <person name="Pamer E."/>
        </authorList>
    </citation>
    <scope>NUCLEOTIDE SEQUENCE</scope>
    <source>
        <strain evidence="1">MSK.23.4</strain>
    </source>
</reference>
<name>A0AAJ1ESW5_MEDGN</name>
<feature type="non-terminal residue" evidence="1">
    <location>
        <position position="1"/>
    </location>
</feature>
<comment type="caution">
    <text evidence="1">The sequence shown here is derived from an EMBL/GenBank/DDBJ whole genome shotgun (WGS) entry which is preliminary data.</text>
</comment>
<feature type="non-terminal residue" evidence="1">
    <location>
        <position position="69"/>
    </location>
</feature>
<gene>
    <name evidence="1" type="ORF">LIQ10_21855</name>
</gene>
<dbReference type="AlphaFoldDB" id="A0AAJ1ESW5"/>
<evidence type="ECO:0000313" key="2">
    <source>
        <dbReference type="Proteomes" id="UP001297422"/>
    </source>
</evidence>
<proteinExistence type="predicted"/>
<organism evidence="1 2">
    <name type="scientific">Mediterraneibacter gnavus</name>
    <name type="common">Ruminococcus gnavus</name>
    <dbReference type="NCBI Taxonomy" id="33038"/>
    <lineage>
        <taxon>Bacteria</taxon>
        <taxon>Bacillati</taxon>
        <taxon>Bacillota</taxon>
        <taxon>Clostridia</taxon>
        <taxon>Lachnospirales</taxon>
        <taxon>Lachnospiraceae</taxon>
        <taxon>Mediterraneibacter</taxon>
    </lineage>
</organism>
<dbReference type="Proteomes" id="UP001297422">
    <property type="component" value="Unassembled WGS sequence"/>
</dbReference>
<evidence type="ECO:0000313" key="1">
    <source>
        <dbReference type="EMBL" id="MCB5496326.1"/>
    </source>
</evidence>
<protein>
    <submittedName>
        <fullName evidence="1">Uncharacterized protein</fullName>
    </submittedName>
</protein>
<dbReference type="EMBL" id="JAJBNC010000668">
    <property type="protein sequence ID" value="MCB5496326.1"/>
    <property type="molecule type" value="Genomic_DNA"/>
</dbReference>